<keyword evidence="16" id="KW-1185">Reference proteome</keyword>
<gene>
    <name evidence="15" type="primary">mycP</name>
    <name evidence="15" type="ORF">ACFFRO_28750</name>
</gene>
<feature type="region of interest" description="Disordered" evidence="11">
    <location>
        <begin position="342"/>
        <end position="376"/>
    </location>
</feature>
<comment type="caution">
    <text evidence="15">The sequence shown here is derived from an EMBL/GenBank/DDBJ whole genome shotgun (WGS) entry which is preliminary data.</text>
</comment>
<evidence type="ECO:0000256" key="11">
    <source>
        <dbReference type="SAM" id="MobiDB-lite"/>
    </source>
</evidence>
<dbReference type="Pfam" id="PF00082">
    <property type="entry name" value="Peptidase_S8"/>
    <property type="match status" value="1"/>
</dbReference>
<dbReference type="Gene3D" id="3.40.50.200">
    <property type="entry name" value="Peptidase S8/S53 domain"/>
    <property type="match status" value="1"/>
</dbReference>
<feature type="transmembrane region" description="Helical" evidence="12">
    <location>
        <begin position="382"/>
        <end position="403"/>
    </location>
</feature>
<comment type="subcellular location">
    <subcellularLocation>
        <location evidence="1">Cell membrane</location>
        <topology evidence="1">Single-pass membrane protein</topology>
    </subcellularLocation>
</comment>
<dbReference type="Proteomes" id="UP001589703">
    <property type="component" value="Unassembled WGS sequence"/>
</dbReference>
<evidence type="ECO:0000256" key="1">
    <source>
        <dbReference type="ARBA" id="ARBA00004162"/>
    </source>
</evidence>
<dbReference type="GO" id="GO:0008233">
    <property type="term" value="F:peptidase activity"/>
    <property type="evidence" value="ECO:0007669"/>
    <property type="project" value="UniProtKB-KW"/>
</dbReference>
<evidence type="ECO:0000313" key="16">
    <source>
        <dbReference type="Proteomes" id="UP001589703"/>
    </source>
</evidence>
<proteinExistence type="inferred from homology"/>
<keyword evidence="4 10" id="KW-0645">Protease</keyword>
<evidence type="ECO:0000256" key="9">
    <source>
        <dbReference type="ARBA" id="ARBA00023136"/>
    </source>
</evidence>
<evidence type="ECO:0000256" key="6">
    <source>
        <dbReference type="ARBA" id="ARBA00022801"/>
    </source>
</evidence>
<dbReference type="SUPFAM" id="SSF52743">
    <property type="entry name" value="Subtilisin-like"/>
    <property type="match status" value="1"/>
</dbReference>
<keyword evidence="9 12" id="KW-0472">Membrane</keyword>
<evidence type="ECO:0000256" key="10">
    <source>
        <dbReference type="PROSITE-ProRule" id="PRU01240"/>
    </source>
</evidence>
<protein>
    <submittedName>
        <fullName evidence="15">Type VII secretion-associated serine protease mycosin</fullName>
    </submittedName>
</protein>
<accession>A0ABV5VMK6</accession>
<evidence type="ECO:0000256" key="4">
    <source>
        <dbReference type="ARBA" id="ARBA00022670"/>
    </source>
</evidence>
<feature type="chain" id="PRO_5045296947" evidence="13">
    <location>
        <begin position="34"/>
        <end position="451"/>
    </location>
</feature>
<feature type="region of interest" description="Disordered" evidence="11">
    <location>
        <begin position="408"/>
        <end position="451"/>
    </location>
</feature>
<keyword evidence="8 12" id="KW-1133">Transmembrane helix</keyword>
<name>A0ABV5VMK6_9ACTN</name>
<evidence type="ECO:0000256" key="8">
    <source>
        <dbReference type="ARBA" id="ARBA00022989"/>
    </source>
</evidence>
<dbReference type="InterPro" id="IPR036852">
    <property type="entry name" value="Peptidase_S8/S53_dom_sf"/>
</dbReference>
<dbReference type="PROSITE" id="PS51318">
    <property type="entry name" value="TAT"/>
    <property type="match status" value="1"/>
</dbReference>
<evidence type="ECO:0000256" key="7">
    <source>
        <dbReference type="ARBA" id="ARBA00022825"/>
    </source>
</evidence>
<evidence type="ECO:0000256" key="2">
    <source>
        <dbReference type="ARBA" id="ARBA00011073"/>
    </source>
</evidence>
<evidence type="ECO:0000313" key="15">
    <source>
        <dbReference type="EMBL" id="MFB9739059.1"/>
    </source>
</evidence>
<reference evidence="15 16" key="1">
    <citation type="submission" date="2024-09" db="EMBL/GenBank/DDBJ databases">
        <authorList>
            <person name="Sun Q."/>
            <person name="Mori K."/>
        </authorList>
    </citation>
    <scope>NUCLEOTIDE SEQUENCE [LARGE SCALE GENOMIC DNA]</scope>
    <source>
        <strain evidence="15 16">JCM 10918</strain>
    </source>
</reference>
<keyword evidence="3" id="KW-1003">Cell membrane</keyword>
<feature type="signal peptide" evidence="13">
    <location>
        <begin position="1"/>
        <end position="33"/>
    </location>
</feature>
<evidence type="ECO:0000256" key="5">
    <source>
        <dbReference type="ARBA" id="ARBA00022692"/>
    </source>
</evidence>
<keyword evidence="6 10" id="KW-0378">Hydrolase</keyword>
<evidence type="ECO:0000259" key="14">
    <source>
        <dbReference type="Pfam" id="PF00082"/>
    </source>
</evidence>
<feature type="active site" description="Charge relay system" evidence="10">
    <location>
        <position position="103"/>
    </location>
</feature>
<dbReference type="PANTHER" id="PTHR43806">
    <property type="entry name" value="PEPTIDASE S8"/>
    <property type="match status" value="1"/>
</dbReference>
<dbReference type="PANTHER" id="PTHR43806:SF11">
    <property type="entry name" value="CEREVISIN-RELATED"/>
    <property type="match status" value="1"/>
</dbReference>
<dbReference type="PROSITE" id="PS51892">
    <property type="entry name" value="SUBTILASE"/>
    <property type="match status" value="1"/>
</dbReference>
<feature type="domain" description="Peptidase S8/S53" evidence="14">
    <location>
        <begin position="58"/>
        <end position="314"/>
    </location>
</feature>
<dbReference type="InterPro" id="IPR023834">
    <property type="entry name" value="T7SS_pept_S8A_mycosin"/>
</dbReference>
<keyword evidence="13" id="KW-0732">Signal</keyword>
<dbReference type="NCBIfam" id="TIGR03921">
    <property type="entry name" value="T7SS_mycosin"/>
    <property type="match status" value="1"/>
</dbReference>
<evidence type="ECO:0000256" key="3">
    <source>
        <dbReference type="ARBA" id="ARBA00022475"/>
    </source>
</evidence>
<dbReference type="InterPro" id="IPR000209">
    <property type="entry name" value="Peptidase_S8/S53_dom"/>
</dbReference>
<dbReference type="RefSeq" id="WP_385860204.1">
    <property type="nucleotide sequence ID" value="NZ_JBHMAR010000069.1"/>
</dbReference>
<evidence type="ECO:0000256" key="12">
    <source>
        <dbReference type="SAM" id="Phobius"/>
    </source>
</evidence>
<dbReference type="InterPro" id="IPR050131">
    <property type="entry name" value="Peptidase_S8_subtilisin-like"/>
</dbReference>
<sequence>MPTNRNRRGRSRFLVSAAAGLLLVGAAASPAQASDSTRSQQWHLDAMHAEEMWKTSTGKNITVAVIDTGVDPNNPDLKGRVLDGLDLAKGLHEGDEHSDYQGHGTGMAGLIAGTGAWGGGRGAYGLAPGAKILPIRVPSAGDTIGFAGAATMGKAIRFAADSGAQVINISMATASNGPEMDEAVRYALGRGSLVFAGTGNDAEKGNPVEYPAATPGVVAVASVGKDLRRSSFSNFGPQVDMAAPGEDMVHACGAKTGLCKGDGTSDATAIASASAALIWSKHPDWTNNQVLRVMLNTIGGPTDGAKRNDSIGYGIVRPRIALQNPGDPGPADVYPLPDLKEAEKTASPSPTASKSGEAGAPVKGDDTDANASAAEDSGSNTLWIVIGAGAAVLLVAAVAAFAISRKRRSQLPPPPPPGMPMQQTPYGGWQFTQPGPDAVPENNPYNPGRPQ</sequence>
<evidence type="ECO:0000256" key="13">
    <source>
        <dbReference type="SAM" id="SignalP"/>
    </source>
</evidence>
<dbReference type="InterPro" id="IPR015500">
    <property type="entry name" value="Peptidase_S8_subtilisin-rel"/>
</dbReference>
<dbReference type="PROSITE" id="PS00136">
    <property type="entry name" value="SUBTILASE_ASP"/>
    <property type="match status" value="1"/>
</dbReference>
<dbReference type="InterPro" id="IPR023827">
    <property type="entry name" value="Peptidase_S8_Asp-AS"/>
</dbReference>
<comment type="similarity">
    <text evidence="2 10">Belongs to the peptidase S8 family.</text>
</comment>
<dbReference type="InterPro" id="IPR006311">
    <property type="entry name" value="TAT_signal"/>
</dbReference>
<keyword evidence="5 12" id="KW-0812">Transmembrane</keyword>
<feature type="active site" description="Charge relay system" evidence="10">
    <location>
        <position position="265"/>
    </location>
</feature>
<dbReference type="PRINTS" id="PR00723">
    <property type="entry name" value="SUBTILISIN"/>
</dbReference>
<keyword evidence="7 10" id="KW-0720">Serine protease</keyword>
<dbReference type="GO" id="GO:0006508">
    <property type="term" value="P:proteolysis"/>
    <property type="evidence" value="ECO:0007669"/>
    <property type="project" value="UniProtKB-KW"/>
</dbReference>
<organism evidence="15 16">
    <name type="scientific">Streptomyces thermocoprophilus</name>
    <dbReference type="NCBI Taxonomy" id="78356"/>
    <lineage>
        <taxon>Bacteria</taxon>
        <taxon>Bacillati</taxon>
        <taxon>Actinomycetota</taxon>
        <taxon>Actinomycetes</taxon>
        <taxon>Kitasatosporales</taxon>
        <taxon>Streptomycetaceae</taxon>
        <taxon>Streptomyces</taxon>
    </lineage>
</organism>
<feature type="active site" description="Charge relay system" evidence="10">
    <location>
        <position position="67"/>
    </location>
</feature>
<dbReference type="EMBL" id="JBHMAR010000069">
    <property type="protein sequence ID" value="MFB9739059.1"/>
    <property type="molecule type" value="Genomic_DNA"/>
</dbReference>